<dbReference type="RefSeq" id="WP_083611643.1">
    <property type="nucleotide sequence ID" value="NZ_FSRM01000002.1"/>
</dbReference>
<organism evidence="3 4">
    <name type="scientific">Paraburkholderia phenazinium</name>
    <dbReference type="NCBI Taxonomy" id="60549"/>
    <lineage>
        <taxon>Bacteria</taxon>
        <taxon>Pseudomonadati</taxon>
        <taxon>Pseudomonadota</taxon>
        <taxon>Betaproteobacteria</taxon>
        <taxon>Burkholderiales</taxon>
        <taxon>Burkholderiaceae</taxon>
        <taxon>Paraburkholderia</taxon>
    </lineage>
</organism>
<dbReference type="InterPro" id="IPR006680">
    <property type="entry name" value="Amidohydro-rel"/>
</dbReference>
<reference evidence="3 4" key="1">
    <citation type="submission" date="2016-11" db="EMBL/GenBank/DDBJ databases">
        <authorList>
            <person name="Jaros S."/>
            <person name="Januszkiewicz K."/>
            <person name="Wedrychowicz H."/>
        </authorList>
    </citation>
    <scope>NUCLEOTIDE SEQUENCE [LARGE SCALE GENOMIC DNA]</scope>
    <source>
        <strain evidence="3 4">GAS86</strain>
    </source>
</reference>
<dbReference type="AlphaFoldDB" id="A0A1N6K244"/>
<dbReference type="Pfam" id="PF04909">
    <property type="entry name" value="Amidohydro_2"/>
    <property type="match status" value="1"/>
</dbReference>
<dbReference type="PANTHER" id="PTHR35563">
    <property type="entry name" value="BARREL METAL-DEPENDENT HYDROLASE, PUTATIVE (AFU_ORTHOLOGUE AFUA_1G16240)-RELATED"/>
    <property type="match status" value="1"/>
</dbReference>
<gene>
    <name evidence="3" type="ORF">SAMN05444168_5750</name>
</gene>
<dbReference type="EMBL" id="FSRM01000002">
    <property type="protein sequence ID" value="SIO50406.1"/>
    <property type="molecule type" value="Genomic_DNA"/>
</dbReference>
<evidence type="ECO:0000256" key="1">
    <source>
        <dbReference type="SAM" id="MobiDB-lite"/>
    </source>
</evidence>
<feature type="domain" description="Amidohydrolase-related" evidence="2">
    <location>
        <begin position="33"/>
        <end position="295"/>
    </location>
</feature>
<dbReference type="SUPFAM" id="SSF51556">
    <property type="entry name" value="Metallo-dependent hydrolases"/>
    <property type="match status" value="1"/>
</dbReference>
<accession>A0A1N6K244</accession>
<evidence type="ECO:0000259" key="2">
    <source>
        <dbReference type="Pfam" id="PF04909"/>
    </source>
</evidence>
<dbReference type="InterPro" id="IPR032466">
    <property type="entry name" value="Metal_Hydrolase"/>
</dbReference>
<name>A0A1N6K244_9BURK</name>
<evidence type="ECO:0000313" key="4">
    <source>
        <dbReference type="Proteomes" id="UP000184693"/>
    </source>
</evidence>
<evidence type="ECO:0000313" key="3">
    <source>
        <dbReference type="EMBL" id="SIO50406.1"/>
    </source>
</evidence>
<dbReference type="GO" id="GO:0016787">
    <property type="term" value="F:hydrolase activity"/>
    <property type="evidence" value="ECO:0007669"/>
    <property type="project" value="UniProtKB-KW"/>
</dbReference>
<dbReference type="OrthoDB" id="9787654at2"/>
<keyword evidence="3" id="KW-0378">Hydrolase</keyword>
<dbReference type="Gene3D" id="3.20.20.140">
    <property type="entry name" value="Metal-dependent hydrolases"/>
    <property type="match status" value="1"/>
</dbReference>
<dbReference type="PANTHER" id="PTHR35563:SF2">
    <property type="entry name" value="BARREL METAL-DEPENDENT HYDROLASE, PUTATIVE (AFU_ORTHOLOGUE AFUA_1G16240)-RELATED"/>
    <property type="match status" value="1"/>
</dbReference>
<dbReference type="InterPro" id="IPR052358">
    <property type="entry name" value="Aro_Compnd_Degr_Hydrolases"/>
</dbReference>
<protein>
    <submittedName>
        <fullName evidence="3">Predicted metal-dependent hydrolase, TIM-barrel fold</fullName>
    </submittedName>
</protein>
<feature type="region of interest" description="Disordered" evidence="1">
    <location>
        <begin position="1"/>
        <end position="20"/>
    </location>
</feature>
<sequence length="303" mass="32542">MTGSTENHDAPLCPPPAAVQSGPSTFVMPPGAVDTHAHVIGEPPRYPWMPDRSYTPPAATPAAYLKMLDDTGSQYGVLVQVSVHGQDNTLLLETLRANPDRLRGVVVPSLGLGDAAYQDMTDAGAVGLRLNVLFGGGGIGFSQLAEYDALARDWGWHIQFLLDARSLPELAPRLDKLRSAIVIDHMGHMPTAVGVESAGFKGLLALVRDGAWVKLSGAYRLSTQAPAYADTADYARALIATAPDRCVWGSDWPHVALWGAMPTVGQLLDTLAVWAPDEQTRTAILTKNAHRLYGFREPTLTRS</sequence>
<proteinExistence type="predicted"/>
<dbReference type="Proteomes" id="UP000184693">
    <property type="component" value="Unassembled WGS sequence"/>
</dbReference>